<reference evidence="1" key="1">
    <citation type="submission" date="2020-05" db="EMBL/GenBank/DDBJ databases">
        <authorList>
            <person name="Chiriac C."/>
            <person name="Salcher M."/>
            <person name="Ghai R."/>
            <person name="Kavagutti S V."/>
        </authorList>
    </citation>
    <scope>NUCLEOTIDE SEQUENCE</scope>
</reference>
<organism evidence="1">
    <name type="scientific">freshwater metagenome</name>
    <dbReference type="NCBI Taxonomy" id="449393"/>
    <lineage>
        <taxon>unclassified sequences</taxon>
        <taxon>metagenomes</taxon>
        <taxon>ecological metagenomes</taxon>
    </lineage>
</organism>
<name>A0A6J6QKP3_9ZZZZ</name>
<evidence type="ECO:0000313" key="1">
    <source>
        <dbReference type="EMBL" id="CAB4711449.1"/>
    </source>
</evidence>
<dbReference type="EMBL" id="CAEZXN010000081">
    <property type="protein sequence ID" value="CAB4711449.1"/>
    <property type="molecule type" value="Genomic_DNA"/>
</dbReference>
<proteinExistence type="predicted"/>
<gene>
    <name evidence="1" type="ORF">UFOPK2423_01748</name>
</gene>
<protein>
    <submittedName>
        <fullName evidence="1">Unannotated protein</fullName>
    </submittedName>
</protein>
<accession>A0A6J6QKP3</accession>
<sequence length="48" mass="5102">METGTANDVIGINGLTVSKVDFASFHAHDLSVAFNLEGSCFDLVEESI</sequence>
<dbReference type="AlphaFoldDB" id="A0A6J6QKP3"/>